<comment type="caution">
    <text evidence="3">The sequence shown here is derived from an EMBL/GenBank/DDBJ whole genome shotgun (WGS) entry which is preliminary data.</text>
</comment>
<keyword evidence="1 3" id="KW-0378">Hydrolase</keyword>
<dbReference type="AlphaFoldDB" id="A0A832I3L6"/>
<feature type="compositionally biased region" description="Basic and acidic residues" evidence="2">
    <location>
        <begin position="107"/>
        <end position="121"/>
    </location>
</feature>
<dbReference type="Gene3D" id="3.40.50.1820">
    <property type="entry name" value="alpha/beta hydrolase"/>
    <property type="match status" value="1"/>
</dbReference>
<proteinExistence type="predicted"/>
<dbReference type="Pfam" id="PF06500">
    <property type="entry name" value="FrsA-like"/>
    <property type="match status" value="1"/>
</dbReference>
<reference evidence="3" key="1">
    <citation type="journal article" date="2020" name="mSystems">
        <title>Genome- and Community-Level Interaction Insights into Carbon Utilization and Element Cycling Functions of Hydrothermarchaeota in Hydrothermal Sediment.</title>
        <authorList>
            <person name="Zhou Z."/>
            <person name="Liu Y."/>
            <person name="Xu W."/>
            <person name="Pan J."/>
            <person name="Luo Z.H."/>
            <person name="Li M."/>
        </authorList>
    </citation>
    <scope>NUCLEOTIDE SEQUENCE [LARGE SCALE GENOMIC DNA]</scope>
    <source>
        <strain evidence="3">SpSt-381</strain>
    </source>
</reference>
<dbReference type="InterPro" id="IPR050261">
    <property type="entry name" value="FrsA_esterase"/>
</dbReference>
<feature type="compositionally biased region" description="Basic residues" evidence="2">
    <location>
        <begin position="7"/>
        <end position="16"/>
    </location>
</feature>
<dbReference type="GO" id="GO:0016787">
    <property type="term" value="F:hydrolase activity"/>
    <property type="evidence" value="ECO:0007669"/>
    <property type="project" value="UniProtKB-KW"/>
</dbReference>
<feature type="region of interest" description="Disordered" evidence="2">
    <location>
        <begin position="62"/>
        <end position="82"/>
    </location>
</feature>
<dbReference type="EMBL" id="DSQF01000026">
    <property type="protein sequence ID" value="HGZ44327.1"/>
    <property type="molecule type" value="Genomic_DNA"/>
</dbReference>
<accession>A0A832I3L6</accession>
<sequence>MTPGRARAWRTRRTGVARRAQAAPGSGVPLRPWRGPPHPARRAELPAHTGRARPWRRLGDARGTANGAAAARPAPPAAGTARADVIARRWHIECIEGAWAGPSCPPRPRDGGASRRPDSGRALRAPAAEGSTVQVKGGRLEFLVPHLLRSQLLRPGFVRMSLRLGFAQQMPAWAKLQFTNHGVDPDDLEFVLRRIHGLTSWVDEWESLGRAREQAGHDALVLGRPTDAARHFLAASAAYNFSQYVVFIDVERKRRLHESCVRAYARAAPHLDPPAEPFELRFRRRPLQGYLRLPRGGAGPWPVVVLINGTNAVKEELHWWTEALLARGLATIAFDGPGLGATFHRLSMVAEPRPVGTAIVDAVQAHPALDPEAIGFLGQSLGGYMAIRMAAHDRRIRAVAAVSPPYSADIYWNVTLSGLRRELAALYGTTEAEMGAAIEKITLASVLDELRCPLLVAGGGRDHITPASEAWRIFEGARCEREIVFYPRGAHDCFNVLSDLRPRIVHWLSHRLDRPHAARRAAAVAAAVPFAWNAAEAVDPDFADALCGEVPRLQWNRADAGLPAHFSWRWNPRAADPIHVVHRLAPPVAAPAAG</sequence>
<evidence type="ECO:0000256" key="2">
    <source>
        <dbReference type="SAM" id="MobiDB-lite"/>
    </source>
</evidence>
<gene>
    <name evidence="3" type="ORF">ENR23_13090</name>
</gene>
<dbReference type="InterPro" id="IPR010520">
    <property type="entry name" value="FrsA-like"/>
</dbReference>
<dbReference type="SUPFAM" id="SSF53474">
    <property type="entry name" value="alpha/beta-Hydrolases"/>
    <property type="match status" value="1"/>
</dbReference>
<name>A0A832I3L6_UNCEI</name>
<dbReference type="Gene3D" id="1.20.1440.110">
    <property type="entry name" value="acylaminoacyl peptidase"/>
    <property type="match status" value="1"/>
</dbReference>
<evidence type="ECO:0000256" key="1">
    <source>
        <dbReference type="ARBA" id="ARBA00022801"/>
    </source>
</evidence>
<protein>
    <submittedName>
        <fullName evidence="3">Alpha/beta hydrolase</fullName>
    </submittedName>
</protein>
<dbReference type="PANTHER" id="PTHR22946:SF12">
    <property type="entry name" value="CONIDIAL PIGMENT BIOSYNTHESIS PROTEIN AYG1 (AFU_ORTHOLOGUE AFUA_2G17550)"/>
    <property type="match status" value="1"/>
</dbReference>
<feature type="region of interest" description="Disordered" evidence="2">
    <location>
        <begin position="1"/>
        <end position="49"/>
    </location>
</feature>
<dbReference type="InterPro" id="IPR029058">
    <property type="entry name" value="AB_hydrolase_fold"/>
</dbReference>
<organism evidence="3">
    <name type="scientific">Eiseniibacteriota bacterium</name>
    <dbReference type="NCBI Taxonomy" id="2212470"/>
    <lineage>
        <taxon>Bacteria</taxon>
        <taxon>Candidatus Eiseniibacteriota</taxon>
    </lineage>
</organism>
<dbReference type="PANTHER" id="PTHR22946">
    <property type="entry name" value="DIENELACTONE HYDROLASE DOMAIN-CONTAINING PROTEIN-RELATED"/>
    <property type="match status" value="1"/>
</dbReference>
<evidence type="ECO:0000313" key="3">
    <source>
        <dbReference type="EMBL" id="HGZ44327.1"/>
    </source>
</evidence>
<feature type="region of interest" description="Disordered" evidence="2">
    <location>
        <begin position="101"/>
        <end position="130"/>
    </location>
</feature>